<dbReference type="EMBL" id="LVZM01022075">
    <property type="protein sequence ID" value="OUC40965.1"/>
    <property type="molecule type" value="Genomic_DNA"/>
</dbReference>
<evidence type="ECO:0000313" key="2">
    <source>
        <dbReference type="Proteomes" id="UP000243006"/>
    </source>
</evidence>
<sequence>MSRHSLRPDLSHPLECMPCFQSSARVNYPAILSRRFRGRWYALNELIISEAKSNITKDSRQLCQRINDSSLVLVMSM</sequence>
<evidence type="ECO:0000313" key="1">
    <source>
        <dbReference type="EMBL" id="OUC40965.1"/>
    </source>
</evidence>
<organism evidence="1 2">
    <name type="scientific">Trichinella nativa</name>
    <dbReference type="NCBI Taxonomy" id="6335"/>
    <lineage>
        <taxon>Eukaryota</taxon>
        <taxon>Metazoa</taxon>
        <taxon>Ecdysozoa</taxon>
        <taxon>Nematoda</taxon>
        <taxon>Enoplea</taxon>
        <taxon>Dorylaimia</taxon>
        <taxon>Trichinellida</taxon>
        <taxon>Trichinellidae</taxon>
        <taxon>Trichinella</taxon>
    </lineage>
</organism>
<reference evidence="1 2" key="1">
    <citation type="submission" date="2015-04" db="EMBL/GenBank/DDBJ databases">
        <title>Draft genome of the roundworm Trichinella nativa.</title>
        <authorList>
            <person name="Mitreva M."/>
        </authorList>
    </citation>
    <scope>NUCLEOTIDE SEQUENCE [LARGE SCALE GENOMIC DNA]</scope>
    <source>
        <strain evidence="1 2">ISS45</strain>
    </source>
</reference>
<dbReference type="Proteomes" id="UP000243006">
    <property type="component" value="Unassembled WGS sequence"/>
</dbReference>
<name>A0A1Y3E7E3_9BILA</name>
<protein>
    <submittedName>
        <fullName evidence="1">Uncharacterized protein</fullName>
    </submittedName>
</protein>
<comment type="caution">
    <text evidence="1">The sequence shown here is derived from an EMBL/GenBank/DDBJ whole genome shotgun (WGS) entry which is preliminary data.</text>
</comment>
<dbReference type="AlphaFoldDB" id="A0A1Y3E7E3"/>
<proteinExistence type="predicted"/>
<gene>
    <name evidence="1" type="ORF">D917_03688</name>
</gene>
<accession>A0A1Y3E7E3</accession>